<organism evidence="1 2">
    <name type="scientific">Boeremia exigua</name>
    <dbReference type="NCBI Taxonomy" id="749465"/>
    <lineage>
        <taxon>Eukaryota</taxon>
        <taxon>Fungi</taxon>
        <taxon>Dikarya</taxon>
        <taxon>Ascomycota</taxon>
        <taxon>Pezizomycotina</taxon>
        <taxon>Dothideomycetes</taxon>
        <taxon>Pleosporomycetidae</taxon>
        <taxon>Pleosporales</taxon>
        <taxon>Pleosporineae</taxon>
        <taxon>Didymellaceae</taxon>
        <taxon>Boeremia</taxon>
    </lineage>
</organism>
<evidence type="ECO:0000313" key="1">
    <source>
        <dbReference type="EMBL" id="KAJ8115765.1"/>
    </source>
</evidence>
<name>A0ACC2IKR9_9PLEO</name>
<keyword evidence="2" id="KW-1185">Reference proteome</keyword>
<reference evidence="1" key="1">
    <citation type="submission" date="2022-11" db="EMBL/GenBank/DDBJ databases">
        <title>Genome Sequence of Boeremia exigua.</title>
        <authorList>
            <person name="Buettner E."/>
        </authorList>
    </citation>
    <scope>NUCLEOTIDE SEQUENCE</scope>
    <source>
        <strain evidence="1">CU02</strain>
    </source>
</reference>
<dbReference type="EMBL" id="JAPHNI010000123">
    <property type="protein sequence ID" value="KAJ8115765.1"/>
    <property type="molecule type" value="Genomic_DNA"/>
</dbReference>
<gene>
    <name evidence="1" type="ORF">OPT61_g2668</name>
</gene>
<evidence type="ECO:0000313" key="2">
    <source>
        <dbReference type="Proteomes" id="UP001153331"/>
    </source>
</evidence>
<dbReference type="Proteomes" id="UP001153331">
    <property type="component" value="Unassembled WGS sequence"/>
</dbReference>
<accession>A0ACC2IKR9</accession>
<comment type="caution">
    <text evidence="1">The sequence shown here is derived from an EMBL/GenBank/DDBJ whole genome shotgun (WGS) entry which is preliminary data.</text>
</comment>
<sequence>MDATIWRTNTLLCPTTPTAHPCNSGQLSLHGVGDLYAGNKIGSIRNSERGAQFVGNFNVDGNISVQTYEKSTEERLRECRRALRINCTDPHDDRDKIVAVKTKNGHIISASCEWVTAHSLYKSWEDPRSRSQLLWISSAEERGKTMMAIYLSMELEKAANHNNNTVLYFFLDRQDKRDTAVHVLRGLLIRLLQTKRDLTHHLLEEYEVQKEALFSKDAIEALWRVFVKMIADPIAGQVSCIIDGLDCCTDDSLRRLISRITNFFGDEPQTSDDNGSGASPYTPYSAGRSSEQRRTEQRQAAGLKMLLVSRDKPDWMVERLCDTRRIDIGVRGRRSGTALQSTPKSARPPPTLASVVTSVMHQQRLNRQHNIVQPNTPTESQLLSQYNSLSPNHAQQSLSIPIHPPDSTLKSTFSPQVEPPAPQPPETSHQQAIASGTYRQTFGLENTTSNGSTTSPTGDSKANNLSNLPSVQASLNGHNTSHPTLPQSAIPQCPNVPPPYQYKEENAGVFNDAKTEAAMTEEETDDPALRLYIEAKLEEICAERQYTTQDQSYIIAALEHRGDDTFLWVDFAIEEIRKSTSLSMETVVNSIPPTLTEMYSSILLGIPGNLIDIVAGLLQWTVCAREPLTILDLTITLGLTHHGIVAAENIVRTAIKACGNMLTENPKDESVNIVHHSIVDYLTDKSSPMRADTRLTRFAVHSAQAHSNIANFCITYLEAGCLQAGPISWKGDKDAFNQRITQFPFMTYAVSFWPHHLRDAETPYLNLSSPFFQSKSTIRKNWWITYWSFSTAKSKWTAPRDFTLLHLCSYVDLVCVAQQMLHRGDLKPRIDKRDTHSGTALEYSVIRGHIDMFRFLIGNGASQKCLGENLLELACRMGQRDIAEELIKMGYNVNVRAQTISMRESAFMMARWLPGAVDQCLGLSADIWSYLLRDIGEEETPLAKAAMFGHSPVVELLLNHGANVNAGSTKLFTPLHAASYQGQTECVEILSKRGANTMAQTFEQWLPFHFAAVRGKLEVVELFLDMGVPLEAMTIKQKTALHLAAYSGHADVVRTLLNRRANLNLRSYKGETPLHLATRKSKPQIVELLLSFGATRDVVDNEGKTPLNIVENATGPKAKECLRILQTFGTPGYQEWQPPAATSTTTTADDVSEVSLDDTAASQRDSAAWSPTPNQRPFAPMAAPGSYPIQGVQAEFSFSGQYQTSRTPGPYAPESTRQEPMYSPMGQHVPIQVPPVQQPSLYRVQSEPTYSSPRFTYDANVTFQNYQPQSDVPPPYNQSAEQRTYQTPAYHQEKGPSFAAPNDMSQSAWQRSHPVQTGNDASAATMPSRSFYSTTAPGNSSGCQQPTQTSVVQMINAMSLNSHPTPVIPSVSNVTSQSTASAMSSHIEANYSTAQNPTFFVPMIQTPVTPMSPLPHSATAPAVLPFQPPPIQPTHIMQPQQNPQHHFAQHRSQTVPLAAPHQYQQAQHPPMPVYPPTYSVSTPQVYSPPLQSPHFSGNTTASIYNATYEYSAPAVTQPYNPGLEVNPTGLLFALPPQNHSLRKRKSFLGGLLK</sequence>
<protein>
    <submittedName>
        <fullName evidence="1">Uncharacterized protein</fullName>
    </submittedName>
</protein>
<proteinExistence type="predicted"/>